<evidence type="ECO:0000313" key="4">
    <source>
        <dbReference type="Proteomes" id="UP000406256"/>
    </source>
</evidence>
<comment type="similarity">
    <text evidence="1">Belongs to the aldolase class II family.</text>
</comment>
<dbReference type="Proteomes" id="UP000406256">
    <property type="component" value="Unassembled WGS sequence"/>
</dbReference>
<dbReference type="RefSeq" id="WP_150666907.1">
    <property type="nucleotide sequence ID" value="NZ_CABPSB010000001.1"/>
</dbReference>
<proteinExistence type="inferred from homology"/>
<dbReference type="EMBL" id="CABPSB010000001">
    <property type="protein sequence ID" value="VVD59662.1"/>
    <property type="molecule type" value="Genomic_DNA"/>
</dbReference>
<dbReference type="InterPro" id="IPR001303">
    <property type="entry name" value="Aldolase_II/adducin_N"/>
</dbReference>
<sequence length="260" mass="29313">MISTTDPHINRRPRNLSAEEWDTRVQVAAAYRLAARFGLTDLIYTHISARVPDTTDQFLINPHGWFFDEITASSLVKIDVDGRAVDDDRFDVNAAGFTIHSALHMARHDVECVVHLHTTAGMAVAAMKCGLLPLNQISMQFHNRVAYHDYEGISLELDERARIVQSMGSHDYLILRNHGLLTTGRSVAEAFTRMFYLNRACEIQVATLSAGQALVIPSPEVCEHAARQHDDYACLDTVHLDREWTALLRLLERDGAQYRC</sequence>
<evidence type="ECO:0000256" key="1">
    <source>
        <dbReference type="ARBA" id="ARBA00037961"/>
    </source>
</evidence>
<dbReference type="SUPFAM" id="SSF53639">
    <property type="entry name" value="AraD/HMP-PK domain-like"/>
    <property type="match status" value="1"/>
</dbReference>
<dbReference type="PANTHER" id="PTHR10672:SF3">
    <property type="entry name" value="PROTEIN HU-LI TAI SHAO"/>
    <property type="match status" value="1"/>
</dbReference>
<accession>A0A5E4RAX5</accession>
<reference evidence="3 4" key="1">
    <citation type="submission" date="2019-08" db="EMBL/GenBank/DDBJ databases">
        <authorList>
            <person name="Peeters C."/>
        </authorList>
    </citation>
    <scope>NUCLEOTIDE SEQUENCE [LARGE SCALE GENOMIC DNA]</scope>
    <source>
        <strain evidence="3 4">LMG 31108</strain>
    </source>
</reference>
<gene>
    <name evidence="3" type="ORF">PAN31108_00040</name>
</gene>
<evidence type="ECO:0000259" key="2">
    <source>
        <dbReference type="SMART" id="SM01007"/>
    </source>
</evidence>
<dbReference type="Pfam" id="PF00596">
    <property type="entry name" value="Aldolase_II"/>
    <property type="match status" value="1"/>
</dbReference>
<dbReference type="InterPro" id="IPR036409">
    <property type="entry name" value="Aldolase_II/adducin_N_sf"/>
</dbReference>
<keyword evidence="4" id="KW-1185">Reference proteome</keyword>
<dbReference type="InterPro" id="IPR051017">
    <property type="entry name" value="Aldolase-II_Adducin_sf"/>
</dbReference>
<dbReference type="GO" id="GO:0051015">
    <property type="term" value="F:actin filament binding"/>
    <property type="evidence" value="ECO:0007669"/>
    <property type="project" value="TreeGrafter"/>
</dbReference>
<organism evidence="3 4">
    <name type="scientific">Pandoraea anhela</name>
    <dbReference type="NCBI Taxonomy" id="2508295"/>
    <lineage>
        <taxon>Bacteria</taxon>
        <taxon>Pseudomonadati</taxon>
        <taxon>Pseudomonadota</taxon>
        <taxon>Betaproteobacteria</taxon>
        <taxon>Burkholderiales</taxon>
        <taxon>Burkholderiaceae</taxon>
        <taxon>Pandoraea</taxon>
    </lineage>
</organism>
<dbReference type="NCBIfam" id="NF005451">
    <property type="entry name" value="PRK07044.1"/>
    <property type="match status" value="1"/>
</dbReference>
<protein>
    <submittedName>
        <fullName evidence="3">Class II aldolase</fullName>
    </submittedName>
</protein>
<feature type="domain" description="Class II aldolase/adducin N-terminal" evidence="2">
    <location>
        <begin position="25"/>
        <end position="205"/>
    </location>
</feature>
<dbReference type="AlphaFoldDB" id="A0A5E4RAX5"/>
<name>A0A5E4RAX5_9BURK</name>
<dbReference type="OrthoDB" id="8859181at2"/>
<evidence type="ECO:0000313" key="3">
    <source>
        <dbReference type="EMBL" id="VVD59662.1"/>
    </source>
</evidence>
<dbReference type="Gene3D" id="3.40.225.10">
    <property type="entry name" value="Class II aldolase/adducin N-terminal domain"/>
    <property type="match status" value="1"/>
</dbReference>
<dbReference type="PANTHER" id="PTHR10672">
    <property type="entry name" value="ADDUCIN"/>
    <property type="match status" value="1"/>
</dbReference>
<dbReference type="GO" id="GO:0005856">
    <property type="term" value="C:cytoskeleton"/>
    <property type="evidence" value="ECO:0007669"/>
    <property type="project" value="TreeGrafter"/>
</dbReference>
<dbReference type="SMART" id="SM01007">
    <property type="entry name" value="Aldolase_II"/>
    <property type="match status" value="1"/>
</dbReference>